<keyword evidence="9" id="KW-1185">Reference proteome</keyword>
<dbReference type="PROSITE" id="PS00687">
    <property type="entry name" value="ALDEHYDE_DEHYDR_GLU"/>
    <property type="match status" value="1"/>
</dbReference>
<comment type="caution">
    <text evidence="8">The sequence shown here is derived from an EMBL/GenBank/DDBJ whole genome shotgun (WGS) entry which is preliminary data.</text>
</comment>
<evidence type="ECO:0000256" key="1">
    <source>
        <dbReference type="ARBA" id="ARBA00009986"/>
    </source>
</evidence>
<evidence type="ECO:0000256" key="6">
    <source>
        <dbReference type="RuleBase" id="RU003345"/>
    </source>
</evidence>
<dbReference type="Pfam" id="PF00171">
    <property type="entry name" value="Aldedh"/>
    <property type="match status" value="1"/>
</dbReference>
<proteinExistence type="inferred from homology"/>
<reference evidence="8 9" key="1">
    <citation type="submission" date="2023-07" db="EMBL/GenBank/DDBJ databases">
        <title>Sequencing the genomes of 1000 actinobacteria strains.</title>
        <authorList>
            <person name="Klenk H.-P."/>
        </authorList>
    </citation>
    <scope>NUCLEOTIDE SEQUENCE [LARGE SCALE GENOMIC DNA]</scope>
    <source>
        <strain evidence="8 9">GD13</strain>
    </source>
</reference>
<evidence type="ECO:0000259" key="7">
    <source>
        <dbReference type="Pfam" id="PF00171"/>
    </source>
</evidence>
<dbReference type="RefSeq" id="WP_068117683.1">
    <property type="nucleotide sequence ID" value="NZ_CCXJ01000100.1"/>
</dbReference>
<evidence type="ECO:0000256" key="4">
    <source>
        <dbReference type="ARBA" id="ARBA00049194"/>
    </source>
</evidence>
<evidence type="ECO:0000313" key="8">
    <source>
        <dbReference type="EMBL" id="MDP9823942.1"/>
    </source>
</evidence>
<dbReference type="SUPFAM" id="SSF53720">
    <property type="entry name" value="ALDH-like"/>
    <property type="match status" value="1"/>
</dbReference>
<protein>
    <recommendedName>
        <fullName evidence="3">aldehyde dehydrogenase (NAD(+))</fullName>
        <ecNumber evidence="3">1.2.1.3</ecNumber>
    </recommendedName>
</protein>
<dbReference type="PROSITE" id="PS00070">
    <property type="entry name" value="ALDEHYDE_DEHYDR_CYS"/>
    <property type="match status" value="1"/>
</dbReference>
<dbReference type="InterPro" id="IPR015590">
    <property type="entry name" value="Aldehyde_DH_dom"/>
</dbReference>
<dbReference type="Gene3D" id="3.40.309.10">
    <property type="entry name" value="Aldehyde Dehydrogenase, Chain A, domain 2"/>
    <property type="match status" value="1"/>
</dbReference>
<dbReference type="PANTHER" id="PTHR42804:SF1">
    <property type="entry name" value="ALDEHYDE DEHYDROGENASE-RELATED"/>
    <property type="match status" value="1"/>
</dbReference>
<evidence type="ECO:0000256" key="2">
    <source>
        <dbReference type="ARBA" id="ARBA00023002"/>
    </source>
</evidence>
<organism evidence="8 9">
    <name type="scientific">Nocardioides massiliensis</name>
    <dbReference type="NCBI Taxonomy" id="1325935"/>
    <lineage>
        <taxon>Bacteria</taxon>
        <taxon>Bacillati</taxon>
        <taxon>Actinomycetota</taxon>
        <taxon>Actinomycetes</taxon>
        <taxon>Propionibacteriales</taxon>
        <taxon>Nocardioidaceae</taxon>
        <taxon>Nocardioides</taxon>
    </lineage>
</organism>
<dbReference type="Proteomes" id="UP001240447">
    <property type="component" value="Unassembled WGS sequence"/>
</dbReference>
<keyword evidence="2 6" id="KW-0560">Oxidoreductase</keyword>
<dbReference type="Gene3D" id="3.40.605.10">
    <property type="entry name" value="Aldehyde Dehydrogenase, Chain A, domain 1"/>
    <property type="match status" value="1"/>
</dbReference>
<dbReference type="InterPro" id="IPR016162">
    <property type="entry name" value="Ald_DH_N"/>
</dbReference>
<feature type="active site" evidence="5">
    <location>
        <position position="245"/>
    </location>
</feature>
<feature type="domain" description="Aldehyde dehydrogenase" evidence="7">
    <location>
        <begin position="13"/>
        <end position="466"/>
    </location>
</feature>
<accession>A0ABT9NU41</accession>
<evidence type="ECO:0000313" key="9">
    <source>
        <dbReference type="Proteomes" id="UP001240447"/>
    </source>
</evidence>
<dbReference type="PANTHER" id="PTHR42804">
    <property type="entry name" value="ALDEHYDE DEHYDROGENASE"/>
    <property type="match status" value="1"/>
</dbReference>
<gene>
    <name evidence="8" type="ORF">J2S59_003751</name>
</gene>
<dbReference type="CDD" id="cd07138">
    <property type="entry name" value="ALDH_CddD_SSP0762"/>
    <property type="match status" value="1"/>
</dbReference>
<comment type="catalytic activity">
    <reaction evidence="4">
        <text>an aldehyde + NAD(+) + H2O = a carboxylate + NADH + 2 H(+)</text>
        <dbReference type="Rhea" id="RHEA:16185"/>
        <dbReference type="ChEBI" id="CHEBI:15377"/>
        <dbReference type="ChEBI" id="CHEBI:15378"/>
        <dbReference type="ChEBI" id="CHEBI:17478"/>
        <dbReference type="ChEBI" id="CHEBI:29067"/>
        <dbReference type="ChEBI" id="CHEBI:57540"/>
        <dbReference type="ChEBI" id="CHEBI:57945"/>
        <dbReference type="EC" id="1.2.1.3"/>
    </reaction>
</comment>
<dbReference type="InterPro" id="IPR016163">
    <property type="entry name" value="Ald_DH_C"/>
</dbReference>
<sequence length="472" mass="49795">MQTRDQVHLDGRWVEPHGTEVHELVDPRSGEVFARVRHADEVDVDRAVAVARRVFDEEPAWPVEERVKALRGLHDAIAARTEEIAEVISAEMGAPAQFSRQVQVGMGLATLATTIDVLEDYAFDEHLAGIVVAREPMGVVAAITPWNFPLHQSLTKIGSALAAGCPVILKPAETTPLSAYLLMEAAEEAGVPAGWLQLLPGRGTVVGAALATHPGVDAVSFTGSTAVGRSIASGAGASLKRLSLELGGKSPSVLLDDLDDEGFATAVRTSVGFGLMNAGQTCAAWTRLIVPEARYDEAVAIAGQVAGAAVPGETLGPVASRAQWDRVTGYLASAVEEGAVVEHGDASPALPERGFHLAPVILGRVTTEMRVGREEIFGPVLAIQTHTGDDDAVRLANATEYGLSAGVFGRDQDRAIAVARRIRSGVVHVNGLNSNRLAPFGGYKQSGLGREYGRFGIEEFLEVKSIQPPATP</sequence>
<dbReference type="InterPro" id="IPR016161">
    <property type="entry name" value="Ald_DH/histidinol_DH"/>
</dbReference>
<dbReference type="EC" id="1.2.1.3" evidence="3"/>
<name>A0ABT9NU41_9ACTN</name>
<dbReference type="EMBL" id="JAUSQM010000001">
    <property type="protein sequence ID" value="MDP9823942.1"/>
    <property type="molecule type" value="Genomic_DNA"/>
</dbReference>
<evidence type="ECO:0000256" key="5">
    <source>
        <dbReference type="PROSITE-ProRule" id="PRU10007"/>
    </source>
</evidence>
<dbReference type="InterPro" id="IPR016160">
    <property type="entry name" value="Ald_DH_CS_CYS"/>
</dbReference>
<evidence type="ECO:0000256" key="3">
    <source>
        <dbReference type="ARBA" id="ARBA00024226"/>
    </source>
</evidence>
<comment type="similarity">
    <text evidence="1 6">Belongs to the aldehyde dehydrogenase family.</text>
</comment>
<dbReference type="InterPro" id="IPR029510">
    <property type="entry name" value="Ald_DH_CS_GLU"/>
</dbReference>